<name>A0A0J1B731_RHOIS</name>
<keyword evidence="2" id="KW-1185">Reference proteome</keyword>
<sequence length="153" mass="17798">MEWINGSEVIDSIESQQTKVWVYRNSEADDSIVGFASLTVTGWWRWPPPNGKRSRLLYIPQLGLDHKYRGKPRSPEFRYANQIMEHLLGQAVVAAKQIQEDKPPKKHVELLTLRVHRENAAAQKLYQRYGFEFLPAFDENDHLAMQHRLGLDS</sequence>
<dbReference type="InterPro" id="IPR016181">
    <property type="entry name" value="Acyl_CoA_acyltransferase"/>
</dbReference>
<dbReference type="EMBL" id="LECT01000044">
    <property type="protein sequence ID" value="KLU02291.1"/>
    <property type="molecule type" value="Genomic_DNA"/>
</dbReference>
<gene>
    <name evidence="1" type="ORF">RISK_005357</name>
</gene>
<dbReference type="AlphaFoldDB" id="A0A0J1B731"/>
<comment type="caution">
    <text evidence="1">The sequence shown here is derived from an EMBL/GenBank/DDBJ whole genome shotgun (WGS) entry which is preliminary data.</text>
</comment>
<dbReference type="SUPFAM" id="SSF55729">
    <property type="entry name" value="Acyl-CoA N-acyltransferases (Nat)"/>
    <property type="match status" value="1"/>
</dbReference>
<dbReference type="Proteomes" id="UP000036367">
    <property type="component" value="Unassembled WGS sequence"/>
</dbReference>
<protein>
    <recommendedName>
        <fullName evidence="3">N-acetyltransferase domain-containing protein</fullName>
    </recommendedName>
</protein>
<dbReference type="Gene3D" id="3.40.630.30">
    <property type="match status" value="1"/>
</dbReference>
<dbReference type="STRING" id="595434.RISK_005357"/>
<dbReference type="PATRIC" id="fig|595434.4.peg.5091"/>
<evidence type="ECO:0000313" key="1">
    <source>
        <dbReference type="EMBL" id="KLU02291.1"/>
    </source>
</evidence>
<evidence type="ECO:0000313" key="2">
    <source>
        <dbReference type="Proteomes" id="UP000036367"/>
    </source>
</evidence>
<proteinExistence type="predicted"/>
<organism evidence="1 2">
    <name type="scientific">Rhodopirellula islandica</name>
    <dbReference type="NCBI Taxonomy" id="595434"/>
    <lineage>
        <taxon>Bacteria</taxon>
        <taxon>Pseudomonadati</taxon>
        <taxon>Planctomycetota</taxon>
        <taxon>Planctomycetia</taxon>
        <taxon>Pirellulales</taxon>
        <taxon>Pirellulaceae</taxon>
        <taxon>Rhodopirellula</taxon>
    </lineage>
</organism>
<evidence type="ECO:0008006" key="3">
    <source>
        <dbReference type="Google" id="ProtNLM"/>
    </source>
</evidence>
<reference evidence="1" key="1">
    <citation type="submission" date="2015-05" db="EMBL/GenBank/DDBJ databases">
        <title>Permanent draft genome of Rhodopirellula islandicus K833.</title>
        <authorList>
            <person name="Kizina J."/>
            <person name="Richter M."/>
            <person name="Glockner F.O."/>
            <person name="Harder J."/>
        </authorList>
    </citation>
    <scope>NUCLEOTIDE SEQUENCE [LARGE SCALE GENOMIC DNA]</scope>
    <source>
        <strain evidence="1">K833</strain>
    </source>
</reference>
<accession>A0A0J1B731</accession>